<accession>A0A6G0W5Y8</accession>
<reference evidence="2 3" key="1">
    <citation type="submission" date="2019-08" db="EMBL/GenBank/DDBJ databases">
        <title>Whole genome of Aphis craccivora.</title>
        <authorList>
            <person name="Voronova N.V."/>
            <person name="Shulinski R.S."/>
            <person name="Bandarenka Y.V."/>
            <person name="Zhorov D.G."/>
            <person name="Warner D."/>
        </authorList>
    </citation>
    <scope>NUCLEOTIDE SEQUENCE [LARGE SCALE GENOMIC DNA]</scope>
    <source>
        <strain evidence="2">180601</strain>
        <tissue evidence="2">Whole Body</tissue>
    </source>
</reference>
<name>A0A6G0W5Y8_APHCR</name>
<proteinExistence type="predicted"/>
<dbReference type="Proteomes" id="UP000478052">
    <property type="component" value="Unassembled WGS sequence"/>
</dbReference>
<dbReference type="OrthoDB" id="6626188at2759"/>
<dbReference type="InterPro" id="IPR025398">
    <property type="entry name" value="DUF4371"/>
</dbReference>
<dbReference type="AlphaFoldDB" id="A0A6G0W5Y8"/>
<comment type="caution">
    <text evidence="2">The sequence shown here is derived from an EMBL/GenBank/DDBJ whole genome shotgun (WGS) entry which is preliminary data.</text>
</comment>
<dbReference type="EMBL" id="VUJU01009171">
    <property type="protein sequence ID" value="KAF0721499.1"/>
    <property type="molecule type" value="Genomic_DNA"/>
</dbReference>
<dbReference type="GO" id="GO:0046983">
    <property type="term" value="F:protein dimerization activity"/>
    <property type="evidence" value="ECO:0007669"/>
    <property type="project" value="InterPro"/>
</dbReference>
<gene>
    <name evidence="2" type="ORF">FWK35_00032905</name>
</gene>
<dbReference type="SUPFAM" id="SSF53098">
    <property type="entry name" value="Ribonuclease H-like"/>
    <property type="match status" value="1"/>
</dbReference>
<dbReference type="InterPro" id="IPR006580">
    <property type="entry name" value="Znf_TTF"/>
</dbReference>
<dbReference type="Pfam" id="PF14291">
    <property type="entry name" value="DUF4371"/>
    <property type="match status" value="1"/>
</dbReference>
<dbReference type="InterPro" id="IPR012337">
    <property type="entry name" value="RNaseH-like_sf"/>
</dbReference>
<keyword evidence="3" id="KW-1185">Reference proteome</keyword>
<feature type="domain" description="TTF-type" evidence="1">
    <location>
        <begin position="131"/>
        <end position="222"/>
    </location>
</feature>
<dbReference type="PANTHER" id="PTHR45749:SF37">
    <property type="entry name" value="OS05G0311600 PROTEIN"/>
    <property type="match status" value="1"/>
</dbReference>
<evidence type="ECO:0000313" key="3">
    <source>
        <dbReference type="Proteomes" id="UP000478052"/>
    </source>
</evidence>
<protein>
    <submittedName>
        <fullName evidence="2">Zinc finger MYM-type protein 1-like</fullName>
    </submittedName>
</protein>
<sequence length="793" mass="91738">MENKNKRTGGAARERDKKKKLLLAAAATCHNIGTMFSKTQLKTTDDVRNELGIVNGDNKLKLDISENLNTIIPKSHTSIQDNIEGEQQMDTNVEIKNANINLINLEIYDISNSKDQSPIQPILKSFPMNSERRSFNAKYYEVHNWLEYSISRDAVFCFSCRHFLNNNNVRGQIENNIVFVKQGFNRWKTQKQSFIKHELSERHLSNIEKWTMYLSVKNKNNSVANALFHSRSQAITENREHVKFLLKTTLFLGKQGLAFRGKNEEPNSSHRGNLKELIEMFCDESMKIRLLSKTTYGHYTYPVIQNQLIHVIASCTKEIILKNISTFGAFAVLVDETKDSSKKEQLSFIIRFTDNNLNIHKKTLGCYHMTKCDAKSLSDAIIQMVGENKLDINNCVAQCYDGASVMSDPFSGVQKRITELVPHAVYIHCHAHRLNLCLINSIEDIKLITDFFDTVQGLYKYLMNGHTRYTEIRDVLTILTTEGDQTARAIGLLEEISTFKFIIILCIMKKILKRIHCTSCELQSKSILLPSLMNLVNSTKESLQNLRNDETYKNIYEQSKQIALQNKVRVEENEERNNRLKRNISFNKNFKDYLVTSTLGKSNSKGMRAVPTLKTEVLYSIIDRFVQQLETRFSEKNQELFKIFQIFDYTSLYYFNPKCPSLEFFIDHYKYFEINKIKVKSEFSSAKALLEHKNILRPDLEMIVDVLIELPSSFSETLKLMHIIKTLPISTASNERFFSSMKNVKSYIRTSMGDERLSDLMIINVEKDEANKIDLNKAVDDFGKMKNRRYPLF</sequence>
<dbReference type="SMART" id="SM00597">
    <property type="entry name" value="ZnF_TTF"/>
    <property type="match status" value="1"/>
</dbReference>
<evidence type="ECO:0000313" key="2">
    <source>
        <dbReference type="EMBL" id="KAF0721499.1"/>
    </source>
</evidence>
<dbReference type="PANTHER" id="PTHR45749">
    <property type="match status" value="1"/>
</dbReference>
<evidence type="ECO:0000259" key="1">
    <source>
        <dbReference type="SMART" id="SM00597"/>
    </source>
</evidence>
<dbReference type="Pfam" id="PF05699">
    <property type="entry name" value="Dimer_Tnp_hAT"/>
    <property type="match status" value="1"/>
</dbReference>
<dbReference type="InterPro" id="IPR008906">
    <property type="entry name" value="HATC_C_dom"/>
</dbReference>
<organism evidence="2 3">
    <name type="scientific">Aphis craccivora</name>
    <name type="common">Cowpea aphid</name>
    <dbReference type="NCBI Taxonomy" id="307492"/>
    <lineage>
        <taxon>Eukaryota</taxon>
        <taxon>Metazoa</taxon>
        <taxon>Ecdysozoa</taxon>
        <taxon>Arthropoda</taxon>
        <taxon>Hexapoda</taxon>
        <taxon>Insecta</taxon>
        <taxon>Pterygota</taxon>
        <taxon>Neoptera</taxon>
        <taxon>Paraneoptera</taxon>
        <taxon>Hemiptera</taxon>
        <taxon>Sternorrhyncha</taxon>
        <taxon>Aphidomorpha</taxon>
        <taxon>Aphidoidea</taxon>
        <taxon>Aphididae</taxon>
        <taxon>Aphidini</taxon>
        <taxon>Aphis</taxon>
        <taxon>Aphis</taxon>
    </lineage>
</organism>